<evidence type="ECO:0000313" key="2">
    <source>
        <dbReference type="Proteomes" id="UP000266385"/>
    </source>
</evidence>
<dbReference type="InterPro" id="IPR009922">
    <property type="entry name" value="DUF1457"/>
</dbReference>
<protein>
    <submittedName>
        <fullName evidence="1">PAS domain-containing protein</fullName>
    </submittedName>
</protein>
<sequence length="174" mass="18746">MTYHNVTGVAEMTAKAGFRGLNAAQREIISHWYEVKGGRLVPGKADIDPGALRAHLASISIVEVDLRGQARFRIAGSGLRRILGGEMRGRLINELERDKADMWSLGLMAAIDRVEPVGGIIDRAKDRHAWLRLPLGSAGTSSFVLCHDVLLAHEVPEEPKGFGLFSAAPSGLAA</sequence>
<dbReference type="EMBL" id="QWFX01000013">
    <property type="protein sequence ID" value="RIJ28561.1"/>
    <property type="molecule type" value="Genomic_DNA"/>
</dbReference>
<dbReference type="Pfam" id="PF07310">
    <property type="entry name" value="PAS_5"/>
    <property type="match status" value="1"/>
</dbReference>
<organism evidence="1 2">
    <name type="scientific">Henriciella mobilis</name>
    <dbReference type="NCBI Taxonomy" id="2305467"/>
    <lineage>
        <taxon>Bacteria</taxon>
        <taxon>Pseudomonadati</taxon>
        <taxon>Pseudomonadota</taxon>
        <taxon>Alphaproteobacteria</taxon>
        <taxon>Hyphomonadales</taxon>
        <taxon>Hyphomonadaceae</taxon>
        <taxon>Henriciella</taxon>
    </lineage>
</organism>
<gene>
    <name evidence="1" type="ORF">D1223_14395</name>
</gene>
<dbReference type="AlphaFoldDB" id="A0A399RDK5"/>
<reference evidence="1 2" key="1">
    <citation type="submission" date="2018-08" db="EMBL/GenBank/DDBJ databases">
        <title>Henriciella mobilis sp. nov., isolated from seawater.</title>
        <authorList>
            <person name="Cheng H."/>
            <person name="Wu Y.-H."/>
            <person name="Xu X.-W."/>
            <person name="Guo L.-L."/>
        </authorList>
    </citation>
    <scope>NUCLEOTIDE SEQUENCE [LARGE SCALE GENOMIC DNA]</scope>
    <source>
        <strain evidence="1 2">JN25</strain>
    </source>
</reference>
<comment type="caution">
    <text evidence="1">The sequence shown here is derived from an EMBL/GenBank/DDBJ whole genome shotgun (WGS) entry which is preliminary data.</text>
</comment>
<name>A0A399RDK5_9PROT</name>
<keyword evidence="2" id="KW-1185">Reference proteome</keyword>
<dbReference type="Proteomes" id="UP000266385">
    <property type="component" value="Unassembled WGS sequence"/>
</dbReference>
<accession>A0A399RDK5</accession>
<evidence type="ECO:0000313" key="1">
    <source>
        <dbReference type="EMBL" id="RIJ28561.1"/>
    </source>
</evidence>
<proteinExistence type="predicted"/>